<protein>
    <recommendedName>
        <fullName evidence="4">Lipoprotein</fullName>
    </recommendedName>
</protein>
<keyword evidence="3" id="KW-1185">Reference proteome</keyword>
<dbReference type="Proteomes" id="UP000076935">
    <property type="component" value="Unassembled WGS sequence"/>
</dbReference>
<dbReference type="RefSeq" id="WP_063965579.1">
    <property type="nucleotide sequence ID" value="NZ_JBCNAN010000038.1"/>
</dbReference>
<name>A0A177L6P8_9BACI</name>
<dbReference type="PROSITE" id="PS51257">
    <property type="entry name" value="PROKAR_LIPOPROTEIN"/>
    <property type="match status" value="1"/>
</dbReference>
<organism evidence="2 3">
    <name type="scientific">Domibacillus aminovorans</name>
    <dbReference type="NCBI Taxonomy" id="29332"/>
    <lineage>
        <taxon>Bacteria</taxon>
        <taxon>Bacillati</taxon>
        <taxon>Bacillota</taxon>
        <taxon>Bacilli</taxon>
        <taxon>Bacillales</taxon>
        <taxon>Bacillaceae</taxon>
        <taxon>Domibacillus</taxon>
    </lineage>
</organism>
<reference evidence="2 3" key="1">
    <citation type="submission" date="2016-01" db="EMBL/GenBank/DDBJ databases">
        <title>Investigation of taxonomic status of Bacillus aminovorans.</title>
        <authorList>
            <person name="Verma A."/>
            <person name="Pal Y."/>
            <person name="Krishnamurthi S."/>
        </authorList>
    </citation>
    <scope>NUCLEOTIDE SEQUENCE [LARGE SCALE GENOMIC DNA]</scope>
    <source>
        <strain evidence="2 3">DSM 1314</strain>
    </source>
</reference>
<gene>
    <name evidence="2" type="ORF">AWH49_02220</name>
</gene>
<accession>A0A177L6P8</accession>
<comment type="caution">
    <text evidence="2">The sequence shown here is derived from an EMBL/GenBank/DDBJ whole genome shotgun (WGS) entry which is preliminary data.</text>
</comment>
<dbReference type="STRING" id="29332.AWH48_14205"/>
<sequence length="151" mass="17163">MKKFYSVSASFALMVLIAAGCGTNESEQPVRDNQTDTIEEHARTMPNKLDNVVGTLKELKASIEDPDNVGEIQQAGKVLEEHWDLVEKEIEEQYPDDYENIEESLYPLIAEAKKDEPDVEKMKTLIDDTNGKLTEFLEKAEKPKRSPQKSY</sequence>
<dbReference type="EMBL" id="LQWY01000023">
    <property type="protein sequence ID" value="OAH61124.1"/>
    <property type="molecule type" value="Genomic_DNA"/>
</dbReference>
<dbReference type="AlphaFoldDB" id="A0A177L6P8"/>
<feature type="signal peptide" evidence="1">
    <location>
        <begin position="1"/>
        <end position="20"/>
    </location>
</feature>
<evidence type="ECO:0000256" key="1">
    <source>
        <dbReference type="SAM" id="SignalP"/>
    </source>
</evidence>
<proteinExistence type="predicted"/>
<feature type="chain" id="PRO_5039619360" description="Lipoprotein" evidence="1">
    <location>
        <begin position="21"/>
        <end position="151"/>
    </location>
</feature>
<evidence type="ECO:0008006" key="4">
    <source>
        <dbReference type="Google" id="ProtNLM"/>
    </source>
</evidence>
<evidence type="ECO:0000313" key="3">
    <source>
        <dbReference type="Proteomes" id="UP000076935"/>
    </source>
</evidence>
<evidence type="ECO:0000313" key="2">
    <source>
        <dbReference type="EMBL" id="OAH61124.1"/>
    </source>
</evidence>
<keyword evidence="1" id="KW-0732">Signal</keyword>